<dbReference type="EMBL" id="ACNN01000035">
    <property type="protein sequence ID" value="EEN82049.1"/>
    <property type="molecule type" value="Genomic_DNA"/>
</dbReference>
<proteinExistence type="predicted"/>
<comment type="caution">
    <text evidence="2">The sequence shown here is derived from an EMBL/GenBank/DDBJ whole genome shotgun (WGS) entry which is preliminary data.</text>
</comment>
<dbReference type="AlphaFoldDB" id="C3JCS9"/>
<evidence type="ECO:0000313" key="2">
    <source>
        <dbReference type="EMBL" id="EEN82049.1"/>
    </source>
</evidence>
<gene>
    <name evidence="2" type="ORF">POREN0001_1948</name>
</gene>
<evidence type="ECO:0000256" key="1">
    <source>
        <dbReference type="SAM" id="Phobius"/>
    </source>
</evidence>
<reference evidence="2 3" key="1">
    <citation type="submission" date="2009-04" db="EMBL/GenBank/DDBJ databases">
        <authorList>
            <person name="Sebastian Y."/>
            <person name="Madupu R."/>
            <person name="Durkin A.S."/>
            <person name="Torralba M."/>
            <person name="Methe B."/>
            <person name="Sutton G.G."/>
            <person name="Strausberg R.L."/>
            <person name="Nelson K.E."/>
        </authorList>
    </citation>
    <scope>NUCLEOTIDE SEQUENCE [LARGE SCALE GENOMIC DNA]</scope>
    <source>
        <strain evidence="3">ATCC 35406 / BCRC 14492 / JCM 8526 / NCTC 13058 / HG 370</strain>
    </source>
</reference>
<keyword evidence="1" id="KW-1133">Transmembrane helix</keyword>
<keyword evidence="1" id="KW-0472">Membrane</keyword>
<protein>
    <submittedName>
        <fullName evidence="2">Uncharacterized protein</fullName>
    </submittedName>
</protein>
<sequence length="72" mass="8193">MYNSSAQKRKINHPKRELHSGQNIFIFRPVFHLFSAGIQPSFQLLVFIIVALAQLSSVPSSQEIQINNNITQ</sequence>
<dbReference type="Proteomes" id="UP000004295">
    <property type="component" value="Unassembled WGS sequence"/>
</dbReference>
<keyword evidence="1" id="KW-0812">Transmembrane</keyword>
<organism evidence="2 3">
    <name type="scientific">Porphyromonas endodontalis (strain ATCC 35406 / DSM 24491 / JCM 8526 / CCUG 16442 / BCRC 14492 / NCTC 13058 / HG 370)</name>
    <name type="common">Bacteroides endodontalis</name>
    <dbReference type="NCBI Taxonomy" id="553175"/>
    <lineage>
        <taxon>Bacteria</taxon>
        <taxon>Pseudomonadati</taxon>
        <taxon>Bacteroidota</taxon>
        <taxon>Bacteroidia</taxon>
        <taxon>Bacteroidales</taxon>
        <taxon>Porphyromonadaceae</taxon>
        <taxon>Porphyromonas</taxon>
    </lineage>
</organism>
<feature type="transmembrane region" description="Helical" evidence="1">
    <location>
        <begin position="30"/>
        <end position="53"/>
    </location>
</feature>
<dbReference type="STRING" id="553175.POREN0001_1948"/>
<accession>C3JCS9</accession>
<evidence type="ECO:0000313" key="3">
    <source>
        <dbReference type="Proteomes" id="UP000004295"/>
    </source>
</evidence>
<keyword evidence="3" id="KW-1185">Reference proteome</keyword>
<name>C3JCS9_POREA</name>